<keyword evidence="2" id="KW-1185">Reference proteome</keyword>
<reference evidence="1" key="1">
    <citation type="submission" date="2020-08" db="EMBL/GenBank/DDBJ databases">
        <title>Multicomponent nature underlies the extraordinary mechanical properties of spider dragline silk.</title>
        <authorList>
            <person name="Kono N."/>
            <person name="Nakamura H."/>
            <person name="Mori M."/>
            <person name="Yoshida Y."/>
            <person name="Ohtoshi R."/>
            <person name="Malay A.D."/>
            <person name="Moran D.A.P."/>
            <person name="Tomita M."/>
            <person name="Numata K."/>
            <person name="Arakawa K."/>
        </authorList>
    </citation>
    <scope>NUCLEOTIDE SEQUENCE</scope>
</reference>
<comment type="caution">
    <text evidence="1">The sequence shown here is derived from an EMBL/GenBank/DDBJ whole genome shotgun (WGS) entry which is preliminary data.</text>
</comment>
<dbReference type="Proteomes" id="UP000887013">
    <property type="component" value="Unassembled WGS sequence"/>
</dbReference>
<dbReference type="EMBL" id="BMAW01122032">
    <property type="protein sequence ID" value="GFT97116.1"/>
    <property type="molecule type" value="Genomic_DNA"/>
</dbReference>
<dbReference type="AlphaFoldDB" id="A0A8X6PZ29"/>
<name>A0A8X6PZ29_NEPPI</name>
<evidence type="ECO:0000313" key="2">
    <source>
        <dbReference type="Proteomes" id="UP000887013"/>
    </source>
</evidence>
<sequence length="122" mass="14269">MDNFFIYDRVAVRLFMERYPTSHQPNDQMFAQYIKILWNVESSQQRYIIQAIVSSVDSHNTGESLARYGPKSWNICTGDCRNHRKIAMSYLEFSAVRSLTYLLCSKTQLLQPDDHPQGHTFT</sequence>
<accession>A0A8X6PZ29</accession>
<proteinExistence type="predicted"/>
<gene>
    <name evidence="1" type="ORF">NPIL_604511</name>
</gene>
<evidence type="ECO:0000313" key="1">
    <source>
        <dbReference type="EMBL" id="GFT97116.1"/>
    </source>
</evidence>
<protein>
    <submittedName>
        <fullName evidence="1">Uncharacterized protein</fullName>
    </submittedName>
</protein>
<organism evidence="1 2">
    <name type="scientific">Nephila pilipes</name>
    <name type="common">Giant wood spider</name>
    <name type="synonym">Nephila maculata</name>
    <dbReference type="NCBI Taxonomy" id="299642"/>
    <lineage>
        <taxon>Eukaryota</taxon>
        <taxon>Metazoa</taxon>
        <taxon>Ecdysozoa</taxon>
        <taxon>Arthropoda</taxon>
        <taxon>Chelicerata</taxon>
        <taxon>Arachnida</taxon>
        <taxon>Araneae</taxon>
        <taxon>Araneomorphae</taxon>
        <taxon>Entelegynae</taxon>
        <taxon>Araneoidea</taxon>
        <taxon>Nephilidae</taxon>
        <taxon>Nephila</taxon>
    </lineage>
</organism>